<dbReference type="KEGG" id="vbh:CMV30_18720"/>
<dbReference type="PANTHER" id="PTHR43280:SF2">
    <property type="entry name" value="HTH-TYPE TRANSCRIPTIONAL REGULATOR EXSA"/>
    <property type="match status" value="1"/>
</dbReference>
<dbReference type="InterPro" id="IPR009057">
    <property type="entry name" value="Homeodomain-like_sf"/>
</dbReference>
<protein>
    <recommendedName>
        <fullName evidence="4">HTH araC/xylS-type domain-containing protein</fullName>
    </recommendedName>
</protein>
<keyword evidence="2" id="KW-0238">DNA-binding</keyword>
<accession>A0A290QKE6</accession>
<dbReference type="PANTHER" id="PTHR43280">
    <property type="entry name" value="ARAC-FAMILY TRANSCRIPTIONAL REGULATOR"/>
    <property type="match status" value="1"/>
</dbReference>
<feature type="domain" description="HTH araC/xylS-type" evidence="4">
    <location>
        <begin position="221"/>
        <end position="319"/>
    </location>
</feature>
<evidence type="ECO:0000313" key="6">
    <source>
        <dbReference type="Proteomes" id="UP000217265"/>
    </source>
</evidence>
<reference evidence="5 6" key="1">
    <citation type="submission" date="2017-09" db="EMBL/GenBank/DDBJ databases">
        <title>Complete genome sequence of Verrucomicrobial strain HZ-65, isolated from freshwater.</title>
        <authorList>
            <person name="Choi A."/>
        </authorList>
    </citation>
    <scope>NUCLEOTIDE SEQUENCE [LARGE SCALE GENOMIC DNA]</scope>
    <source>
        <strain evidence="5 6">HZ-65</strain>
    </source>
</reference>
<gene>
    <name evidence="5" type="ORF">CMV30_18720</name>
</gene>
<dbReference type="EMBL" id="CP023344">
    <property type="protein sequence ID" value="ATC65818.1"/>
    <property type="molecule type" value="Genomic_DNA"/>
</dbReference>
<organism evidence="5 6">
    <name type="scientific">Nibricoccus aquaticus</name>
    <dbReference type="NCBI Taxonomy" id="2576891"/>
    <lineage>
        <taxon>Bacteria</taxon>
        <taxon>Pseudomonadati</taxon>
        <taxon>Verrucomicrobiota</taxon>
        <taxon>Opitutia</taxon>
        <taxon>Opitutales</taxon>
        <taxon>Opitutaceae</taxon>
        <taxon>Nibricoccus</taxon>
    </lineage>
</organism>
<evidence type="ECO:0000256" key="1">
    <source>
        <dbReference type="ARBA" id="ARBA00023015"/>
    </source>
</evidence>
<dbReference type="AlphaFoldDB" id="A0A290QKE6"/>
<dbReference type="RefSeq" id="WP_096057447.1">
    <property type="nucleotide sequence ID" value="NZ_CP023344.1"/>
</dbReference>
<evidence type="ECO:0000313" key="5">
    <source>
        <dbReference type="EMBL" id="ATC65818.1"/>
    </source>
</evidence>
<dbReference type="InterPro" id="IPR018060">
    <property type="entry name" value="HTH_AraC"/>
</dbReference>
<evidence type="ECO:0000256" key="3">
    <source>
        <dbReference type="ARBA" id="ARBA00023163"/>
    </source>
</evidence>
<keyword evidence="6" id="KW-1185">Reference proteome</keyword>
<dbReference type="Gene3D" id="1.10.10.60">
    <property type="entry name" value="Homeodomain-like"/>
    <property type="match status" value="1"/>
</dbReference>
<dbReference type="SUPFAM" id="SSF46689">
    <property type="entry name" value="Homeodomain-like"/>
    <property type="match status" value="2"/>
</dbReference>
<dbReference type="Proteomes" id="UP000217265">
    <property type="component" value="Chromosome"/>
</dbReference>
<dbReference type="GO" id="GO:0043565">
    <property type="term" value="F:sequence-specific DNA binding"/>
    <property type="evidence" value="ECO:0007669"/>
    <property type="project" value="InterPro"/>
</dbReference>
<evidence type="ECO:0000259" key="4">
    <source>
        <dbReference type="PROSITE" id="PS01124"/>
    </source>
</evidence>
<sequence>MSTVTSGKAPHAPLKTGLSRPGGNVSPFFSHTSGMVSPQAISNVRHLVLPPSDRAHWRAPVGNSLPLHYLAWGSRQFGTAPIAQSFHSGWTYVVVESGCPTLILNGRSEKIVCPALLILGPDCPFGWGDSRECMSKLMVWVWQRPLHPAIANLRSDEMIHHELSGCELSEFRRLHALSRNEVYRADTHAEAALGGLQALLEARIVRVCEGREGDSRKEAIDRALHWIEEHVATRQPLSRLADFMGVSPATIQRLFRERLGTTVMKMIAEIRRREAERMLRGKGVTIKEVAYHLGYRHPHDFSRAFRNHTGKLPSRCGFSEKSASGISAPTSLRNEAALPANLCA</sequence>
<dbReference type="GO" id="GO:0003700">
    <property type="term" value="F:DNA-binding transcription factor activity"/>
    <property type="evidence" value="ECO:0007669"/>
    <property type="project" value="InterPro"/>
</dbReference>
<dbReference type="SMART" id="SM00342">
    <property type="entry name" value="HTH_ARAC"/>
    <property type="match status" value="1"/>
</dbReference>
<proteinExistence type="predicted"/>
<evidence type="ECO:0000256" key="2">
    <source>
        <dbReference type="ARBA" id="ARBA00023125"/>
    </source>
</evidence>
<dbReference type="PROSITE" id="PS01124">
    <property type="entry name" value="HTH_ARAC_FAMILY_2"/>
    <property type="match status" value="1"/>
</dbReference>
<dbReference type="OrthoDB" id="185346at2"/>
<keyword evidence="3" id="KW-0804">Transcription</keyword>
<keyword evidence="1" id="KW-0805">Transcription regulation</keyword>
<name>A0A290QKE6_9BACT</name>
<dbReference type="Pfam" id="PF12833">
    <property type="entry name" value="HTH_18"/>
    <property type="match status" value="1"/>
</dbReference>